<evidence type="ECO:0000256" key="1">
    <source>
        <dbReference type="SAM" id="Coils"/>
    </source>
</evidence>
<evidence type="ECO:0000313" key="6">
    <source>
        <dbReference type="Proteomes" id="UP001165145"/>
    </source>
</evidence>
<dbReference type="AlphaFoldDB" id="A0AAI9KY48"/>
<feature type="region of interest" description="Disordered" evidence="2">
    <location>
        <begin position="145"/>
        <end position="167"/>
    </location>
</feature>
<dbReference type="Proteomes" id="UP001058167">
    <property type="component" value="Unassembled WGS sequence"/>
</dbReference>
<protein>
    <recommendedName>
        <fullName evidence="7">Phage DNA packaging protein Nu1</fullName>
    </recommendedName>
</protein>
<name>A0AAI9KY48_PECCC</name>
<reference evidence="3" key="1">
    <citation type="submission" date="2022-06" db="EMBL/GenBank/DDBJ databases">
        <title>Draft genome sequences of Pectobacterium carotovorum subsp. carotovorum str. NBRC12380.</title>
        <authorList>
            <person name="Wakabayashi Y."/>
            <person name="Kojima K."/>
        </authorList>
    </citation>
    <scope>NUCLEOTIDE SEQUENCE</scope>
    <source>
        <strain evidence="3">NBRC 12380</strain>
    </source>
</reference>
<proteinExistence type="predicted"/>
<dbReference type="EMBL" id="BSRL01000001">
    <property type="protein sequence ID" value="GLV67569.1"/>
    <property type="molecule type" value="Genomic_DNA"/>
</dbReference>
<keyword evidence="5" id="KW-1185">Reference proteome</keyword>
<evidence type="ECO:0000256" key="2">
    <source>
        <dbReference type="SAM" id="MobiDB-lite"/>
    </source>
</evidence>
<keyword evidence="1" id="KW-0175">Coiled coil</keyword>
<evidence type="ECO:0000313" key="4">
    <source>
        <dbReference type="EMBL" id="GLV67569.1"/>
    </source>
</evidence>
<dbReference type="EMBL" id="BRLF01000001">
    <property type="protein sequence ID" value="GKX45261.1"/>
    <property type="molecule type" value="Genomic_DNA"/>
</dbReference>
<organism evidence="4 6">
    <name type="scientific">Pectobacterium carotovorum subsp. carotovorum</name>
    <name type="common">Erwinia carotovora subsp. carotovora</name>
    <dbReference type="NCBI Taxonomy" id="555"/>
    <lineage>
        <taxon>Bacteria</taxon>
        <taxon>Pseudomonadati</taxon>
        <taxon>Pseudomonadota</taxon>
        <taxon>Gammaproteobacteria</taxon>
        <taxon>Enterobacterales</taxon>
        <taxon>Pectobacteriaceae</taxon>
        <taxon>Pectobacterium</taxon>
    </lineage>
</organism>
<reference evidence="4" key="2">
    <citation type="submission" date="2023-02" db="EMBL/GenBank/DDBJ databases">
        <title>Pectobacterium carotovorum subsp. carotovorum NBRC 12380.</title>
        <authorList>
            <person name="Ichikawa N."/>
            <person name="Sato H."/>
            <person name="Tonouchi N."/>
        </authorList>
    </citation>
    <scope>NUCLEOTIDE SEQUENCE</scope>
    <source>
        <strain evidence="4">NBRC 12380</strain>
    </source>
</reference>
<evidence type="ECO:0000313" key="3">
    <source>
        <dbReference type="EMBL" id="GKX45261.1"/>
    </source>
</evidence>
<sequence>MALSYRSIAKQYGYDESTIRQSWAKKGMPDPKSSTELEVRQWIVTNILNPLRDTDTQEQIQRERLRKLTAEAEQAEISVRQCMDELIEITVVQNELSAFLKRIRDHLRTIPNKTYLELFEQEKAIDIKRVLQSRIDEVLNECGRFNYEPPQEENNKEDEYTEDKEDN</sequence>
<feature type="coiled-coil region" evidence="1">
    <location>
        <begin position="58"/>
        <end position="85"/>
    </location>
</feature>
<comment type="caution">
    <text evidence="4">The sequence shown here is derived from an EMBL/GenBank/DDBJ whole genome shotgun (WGS) entry which is preliminary data.</text>
</comment>
<evidence type="ECO:0008006" key="7">
    <source>
        <dbReference type="Google" id="ProtNLM"/>
    </source>
</evidence>
<dbReference type="RefSeq" id="WP_261865140.1">
    <property type="nucleotide sequence ID" value="NZ_BRLF01000001.1"/>
</dbReference>
<gene>
    <name evidence="4" type="ORF">Pcaca03_00130</name>
    <name evidence="3" type="ORF">SOASR016_00130</name>
</gene>
<dbReference type="Proteomes" id="UP001165145">
    <property type="component" value="Unassembled WGS sequence"/>
</dbReference>
<evidence type="ECO:0000313" key="5">
    <source>
        <dbReference type="Proteomes" id="UP001058167"/>
    </source>
</evidence>
<accession>A0AAI9KY48</accession>